<keyword evidence="3" id="KW-1185">Reference proteome</keyword>
<reference evidence="1" key="2">
    <citation type="submission" date="2016-05" db="EMBL/GenBank/DDBJ databases">
        <title>Comparative analysis highlights variable genome content of wheat rusts and divergence of the mating loci.</title>
        <authorList>
            <person name="Cuomo C.A."/>
            <person name="Bakkeren G."/>
            <person name="Szabo L."/>
            <person name="Khalil H."/>
            <person name="Joly D."/>
            <person name="Goldberg J."/>
            <person name="Young S."/>
            <person name="Zeng Q."/>
            <person name="Fellers J."/>
        </authorList>
    </citation>
    <scope>NUCLEOTIDE SEQUENCE [LARGE SCALE GENOMIC DNA]</scope>
    <source>
        <strain evidence="1">1-1 BBBD Race 1</strain>
    </source>
</reference>
<dbReference type="AlphaFoldDB" id="A0A0C4EU46"/>
<reference evidence="1" key="1">
    <citation type="submission" date="2009-11" db="EMBL/GenBank/DDBJ databases">
        <authorList>
            <consortium name="The Broad Institute Genome Sequencing Platform"/>
            <person name="Ward D."/>
            <person name="Feldgarden M."/>
            <person name="Earl A."/>
            <person name="Young S.K."/>
            <person name="Zeng Q."/>
            <person name="Koehrsen M."/>
            <person name="Alvarado L."/>
            <person name="Berlin A."/>
            <person name="Bochicchio J."/>
            <person name="Borenstein D."/>
            <person name="Chapman S.B."/>
            <person name="Chen Z."/>
            <person name="Engels R."/>
            <person name="Freedman E."/>
            <person name="Gellesch M."/>
            <person name="Goldberg J."/>
            <person name="Griggs A."/>
            <person name="Gujja S."/>
            <person name="Heilman E."/>
            <person name="Heiman D."/>
            <person name="Hepburn T."/>
            <person name="Howarth C."/>
            <person name="Jen D."/>
            <person name="Larson L."/>
            <person name="Lewis B."/>
            <person name="Mehta T."/>
            <person name="Park D."/>
            <person name="Pearson M."/>
            <person name="Roberts A."/>
            <person name="Saif S."/>
            <person name="Shea T."/>
            <person name="Shenoy N."/>
            <person name="Sisk P."/>
            <person name="Stolte C."/>
            <person name="Sykes S."/>
            <person name="Thomson T."/>
            <person name="Walk T."/>
            <person name="White J."/>
            <person name="Yandava C."/>
            <person name="Izard J."/>
            <person name="Baranova O.V."/>
            <person name="Blanton J.M."/>
            <person name="Tanner A.C."/>
            <person name="Dewhirst F.E."/>
            <person name="Haas B."/>
            <person name="Nusbaum C."/>
            <person name="Birren B."/>
        </authorList>
    </citation>
    <scope>NUCLEOTIDE SEQUENCE [LARGE SCALE GENOMIC DNA]</scope>
    <source>
        <strain evidence="1">1-1 BBBD Race 1</strain>
    </source>
</reference>
<evidence type="ECO:0000313" key="3">
    <source>
        <dbReference type="Proteomes" id="UP000005240"/>
    </source>
</evidence>
<dbReference type="EnsemblFungi" id="PTTG_04325-t43_1">
    <property type="protein sequence ID" value="PTTG_04325-t43_1-p1"/>
    <property type="gene ID" value="PTTG_04325"/>
</dbReference>
<reference evidence="2" key="4">
    <citation type="submission" date="2025-05" db="UniProtKB">
        <authorList>
            <consortium name="EnsemblFungi"/>
        </authorList>
    </citation>
    <scope>IDENTIFICATION</scope>
    <source>
        <strain evidence="2">isolate 1-1 / race 1 (BBBD)</strain>
    </source>
</reference>
<evidence type="ECO:0000313" key="1">
    <source>
        <dbReference type="EMBL" id="OAV94158.1"/>
    </source>
</evidence>
<name>A0A0C4EU46_PUCT1</name>
<dbReference type="Proteomes" id="UP000005240">
    <property type="component" value="Unassembled WGS sequence"/>
</dbReference>
<dbReference type="STRING" id="630390.A0A0C4EU46"/>
<gene>
    <name evidence="1" type="ORF">PTTG_04325</name>
</gene>
<reference evidence="2 3" key="3">
    <citation type="journal article" date="2017" name="G3 (Bethesda)">
        <title>Comparative analysis highlights variable genome content of wheat rusts and divergence of the mating loci.</title>
        <authorList>
            <person name="Cuomo C.A."/>
            <person name="Bakkeren G."/>
            <person name="Khalil H.B."/>
            <person name="Panwar V."/>
            <person name="Joly D."/>
            <person name="Linning R."/>
            <person name="Sakthikumar S."/>
            <person name="Song X."/>
            <person name="Adiconis X."/>
            <person name="Fan L."/>
            <person name="Goldberg J.M."/>
            <person name="Levin J.Z."/>
            <person name="Young S."/>
            <person name="Zeng Q."/>
            <person name="Anikster Y."/>
            <person name="Bruce M."/>
            <person name="Wang M."/>
            <person name="Yin C."/>
            <person name="McCallum B."/>
            <person name="Szabo L.J."/>
            <person name="Hulbert S."/>
            <person name="Chen X."/>
            <person name="Fellers J.P."/>
        </authorList>
    </citation>
    <scope>NUCLEOTIDE SEQUENCE</scope>
    <source>
        <strain evidence="2">isolate 1-1 / race 1 (BBBD)</strain>
        <strain evidence="3">Isolate 1-1 / race 1 (BBBD)</strain>
    </source>
</reference>
<proteinExistence type="predicted"/>
<evidence type="ECO:0000313" key="2">
    <source>
        <dbReference type="EnsemblFungi" id="PTTG_04325-t43_1-p1"/>
    </source>
</evidence>
<dbReference type="EMBL" id="ADAS02000043">
    <property type="protein sequence ID" value="OAV94158.1"/>
    <property type="molecule type" value="Genomic_DNA"/>
</dbReference>
<dbReference type="OrthoDB" id="2505956at2759"/>
<accession>A0A0C4EU46</accession>
<sequence length="187" mass="20397">MTHVDMYVTEGSLPKVNNQLAEKLNHLIDTLVPRLESLKRAVSGQASNSSGAARADSFNTLLVRIEEIAANMARLDKKVETMLLPTSSNMMDQAAVRPGNLPPRPVPLYSEKAAKAPNLSVPKNLPPVPPSLYINRFKLGQVVIRKRFDQPKPFEGLTAAVICQKINEALSFAGATIDNKTIKVKAV</sequence>
<organism evidence="1">
    <name type="scientific">Puccinia triticina (isolate 1-1 / race 1 (BBBD))</name>
    <name type="common">Brown leaf rust fungus</name>
    <dbReference type="NCBI Taxonomy" id="630390"/>
    <lineage>
        <taxon>Eukaryota</taxon>
        <taxon>Fungi</taxon>
        <taxon>Dikarya</taxon>
        <taxon>Basidiomycota</taxon>
        <taxon>Pucciniomycotina</taxon>
        <taxon>Pucciniomycetes</taxon>
        <taxon>Pucciniales</taxon>
        <taxon>Pucciniaceae</taxon>
        <taxon>Puccinia</taxon>
    </lineage>
</organism>
<dbReference type="VEuPathDB" id="FungiDB:PTTG_04325"/>
<protein>
    <submittedName>
        <fullName evidence="1 2">Uncharacterized protein</fullName>
    </submittedName>
</protein>